<feature type="signal peptide" evidence="1">
    <location>
        <begin position="1"/>
        <end position="26"/>
    </location>
</feature>
<dbReference type="AlphaFoldDB" id="A0A2S3ID50"/>
<keyword evidence="1" id="KW-0732">Signal</keyword>
<feature type="chain" id="PRO_5015764966" evidence="1">
    <location>
        <begin position="27"/>
        <end position="127"/>
    </location>
</feature>
<reference evidence="2" key="1">
    <citation type="submission" date="2018-04" db="EMBL/GenBank/DDBJ databases">
        <title>WGS assembly of Panicum hallii.</title>
        <authorList>
            <person name="Lovell J."/>
            <person name="Jenkins J."/>
            <person name="Lowry D."/>
            <person name="Mamidi S."/>
            <person name="Sreedasyam A."/>
            <person name="Weng X."/>
            <person name="Barry K."/>
            <person name="Bonette J."/>
            <person name="Campitelli B."/>
            <person name="Daum C."/>
            <person name="Gordon S."/>
            <person name="Gould B."/>
            <person name="Lipzen A."/>
            <person name="Macqueen A."/>
            <person name="Palacio-Mejia J."/>
            <person name="Plott C."/>
            <person name="Shakirov E."/>
            <person name="Shu S."/>
            <person name="Yoshinaga Y."/>
            <person name="Zane M."/>
            <person name="Rokhsar D."/>
            <person name="Grimwood J."/>
            <person name="Schmutz J."/>
            <person name="Juenger T."/>
        </authorList>
    </citation>
    <scope>NUCLEOTIDE SEQUENCE [LARGE SCALE GENOMIC DNA]</scope>
    <source>
        <strain evidence="2">FIL2</strain>
    </source>
</reference>
<dbReference type="Gramene" id="PAN41704">
    <property type="protein sequence ID" value="PAN41704"/>
    <property type="gene ID" value="PAHAL_8G064800"/>
</dbReference>
<name>A0A2S3ID50_9POAL</name>
<evidence type="ECO:0000313" key="2">
    <source>
        <dbReference type="EMBL" id="PAN41704.1"/>
    </source>
</evidence>
<dbReference type="Proteomes" id="UP000243499">
    <property type="component" value="Chromosome 8"/>
</dbReference>
<gene>
    <name evidence="2" type="ORF">PAHAL_8G064800</name>
</gene>
<evidence type="ECO:0000256" key="1">
    <source>
        <dbReference type="SAM" id="SignalP"/>
    </source>
</evidence>
<dbReference type="EMBL" id="CM008053">
    <property type="protein sequence ID" value="PAN41704.1"/>
    <property type="molecule type" value="Genomic_DNA"/>
</dbReference>
<protein>
    <submittedName>
        <fullName evidence="2">Uncharacterized protein</fullName>
    </submittedName>
</protein>
<sequence length="127" mass="14719">MGTPHRVVAAMVVVIVSSTLLSTTNAEDVHCIVLRLKCNKRNCNKLELHCKNWYGEHHFESVHCKKTPPFIDQCCCEFKEHSPPPPTRHHPSPPSRHHPSRFISSYWPTLFLHCMHVMQLICVKQMQ</sequence>
<organism evidence="2">
    <name type="scientific">Panicum hallii</name>
    <dbReference type="NCBI Taxonomy" id="206008"/>
    <lineage>
        <taxon>Eukaryota</taxon>
        <taxon>Viridiplantae</taxon>
        <taxon>Streptophyta</taxon>
        <taxon>Embryophyta</taxon>
        <taxon>Tracheophyta</taxon>
        <taxon>Spermatophyta</taxon>
        <taxon>Magnoliopsida</taxon>
        <taxon>Liliopsida</taxon>
        <taxon>Poales</taxon>
        <taxon>Poaceae</taxon>
        <taxon>PACMAD clade</taxon>
        <taxon>Panicoideae</taxon>
        <taxon>Panicodae</taxon>
        <taxon>Paniceae</taxon>
        <taxon>Panicinae</taxon>
        <taxon>Panicum</taxon>
        <taxon>Panicum sect. Panicum</taxon>
    </lineage>
</organism>
<proteinExistence type="predicted"/>
<accession>A0A2S3ID50</accession>